<dbReference type="PROSITE" id="PS50005">
    <property type="entry name" value="TPR"/>
    <property type="match status" value="1"/>
</dbReference>
<organism evidence="2 3">
    <name type="scientific">Pseudoalteromonas denitrificans DSM 6059</name>
    <dbReference type="NCBI Taxonomy" id="1123010"/>
    <lineage>
        <taxon>Bacteria</taxon>
        <taxon>Pseudomonadati</taxon>
        <taxon>Pseudomonadota</taxon>
        <taxon>Gammaproteobacteria</taxon>
        <taxon>Alteromonadales</taxon>
        <taxon>Pseudoalteromonadaceae</taxon>
        <taxon>Pseudoalteromonas</taxon>
    </lineage>
</organism>
<accession>A0A1I1I7F8</accession>
<dbReference type="Gene3D" id="1.25.40.10">
    <property type="entry name" value="Tetratricopeptide repeat domain"/>
    <property type="match status" value="1"/>
</dbReference>
<proteinExistence type="predicted"/>
<dbReference type="AlphaFoldDB" id="A0A1I1I7F8"/>
<evidence type="ECO:0000313" key="2">
    <source>
        <dbReference type="EMBL" id="SFC32217.1"/>
    </source>
</evidence>
<dbReference type="InterPro" id="IPR011990">
    <property type="entry name" value="TPR-like_helical_dom_sf"/>
</dbReference>
<dbReference type="STRING" id="1123010.SAMN02745724_01418"/>
<reference evidence="2 3" key="1">
    <citation type="submission" date="2016-10" db="EMBL/GenBank/DDBJ databases">
        <authorList>
            <person name="de Groot N.N."/>
        </authorList>
    </citation>
    <scope>NUCLEOTIDE SEQUENCE [LARGE SCALE GENOMIC DNA]</scope>
    <source>
        <strain evidence="2 3">DSM 6059</strain>
    </source>
</reference>
<keyword evidence="1" id="KW-0802">TPR repeat</keyword>
<evidence type="ECO:0008006" key="4">
    <source>
        <dbReference type="Google" id="ProtNLM"/>
    </source>
</evidence>
<dbReference type="RefSeq" id="WP_091982250.1">
    <property type="nucleotide sequence ID" value="NZ_FOLO01000007.1"/>
</dbReference>
<protein>
    <recommendedName>
        <fullName evidence="4">Tetratricopeptide repeat-containing protein</fullName>
    </recommendedName>
</protein>
<dbReference type="EMBL" id="FOLO01000007">
    <property type="protein sequence ID" value="SFC32217.1"/>
    <property type="molecule type" value="Genomic_DNA"/>
</dbReference>
<sequence length="245" mass="27925">MKKILSFIITSLIIGNIVSWMMGSWPITFIQQAYSEQELATLQVLQQELEDNPKDAEVLVELGAMYSMHNDIDLANNYLTQAITLDPEHPLIIAWFNANSAKLSGASLDFSMGFYKLYTLSHALKQISKAVDLAPNDLTIRLIRLATFANIGKINSDFNLVFNDEIWFENLLKQSSFNLPEQVKGQFYLAMAQAYFFKADEVSSKKVDKYLSLYQGVKAKTPQEQAQYKILETQFAKVDRGNQWK</sequence>
<dbReference type="Proteomes" id="UP000198862">
    <property type="component" value="Unassembled WGS sequence"/>
</dbReference>
<dbReference type="OrthoDB" id="6288012at2"/>
<keyword evidence="3" id="KW-1185">Reference proteome</keyword>
<dbReference type="InterPro" id="IPR019734">
    <property type="entry name" value="TPR_rpt"/>
</dbReference>
<name>A0A1I1I7F8_9GAMM</name>
<evidence type="ECO:0000256" key="1">
    <source>
        <dbReference type="PROSITE-ProRule" id="PRU00339"/>
    </source>
</evidence>
<evidence type="ECO:0000313" key="3">
    <source>
        <dbReference type="Proteomes" id="UP000198862"/>
    </source>
</evidence>
<gene>
    <name evidence="2" type="ORF">SAMN02745724_01418</name>
</gene>
<feature type="repeat" description="TPR" evidence="1">
    <location>
        <begin position="56"/>
        <end position="89"/>
    </location>
</feature>
<dbReference type="SUPFAM" id="SSF48452">
    <property type="entry name" value="TPR-like"/>
    <property type="match status" value="1"/>
</dbReference>